<dbReference type="Proteomes" id="UP000325433">
    <property type="component" value="Unassembled WGS sequence"/>
</dbReference>
<keyword evidence="1" id="KW-1133">Transmembrane helix</keyword>
<feature type="transmembrane region" description="Helical" evidence="1">
    <location>
        <begin position="32"/>
        <end position="49"/>
    </location>
</feature>
<sequence>MSFPAFSTPVSFPISISIPSLVSLLSFASSHLQSYPMSFIIIFFFFIITRDQKEVLLANF</sequence>
<evidence type="ECO:0000256" key="1">
    <source>
        <dbReference type="SAM" id="Phobius"/>
    </source>
</evidence>
<keyword evidence="3" id="KW-1185">Reference proteome</keyword>
<evidence type="ECO:0000313" key="2">
    <source>
        <dbReference type="EMBL" id="KAE8313132.1"/>
    </source>
</evidence>
<name>A0A5N6VXT5_9EURO</name>
<protein>
    <submittedName>
        <fullName evidence="2">Uncharacterized protein</fullName>
    </submittedName>
</protein>
<dbReference type="EMBL" id="ML738328">
    <property type="protein sequence ID" value="KAE8313132.1"/>
    <property type="molecule type" value="Genomic_DNA"/>
</dbReference>
<keyword evidence="1" id="KW-0472">Membrane</keyword>
<dbReference type="AlphaFoldDB" id="A0A5N6VXT5"/>
<proteinExistence type="predicted"/>
<accession>A0A5N6VXT5</accession>
<evidence type="ECO:0000313" key="3">
    <source>
        <dbReference type="Proteomes" id="UP000325433"/>
    </source>
</evidence>
<keyword evidence="1" id="KW-0812">Transmembrane</keyword>
<gene>
    <name evidence="2" type="ORF">BDV41DRAFT_270133</name>
</gene>
<organism evidence="2 3">
    <name type="scientific">Aspergillus transmontanensis</name>
    <dbReference type="NCBI Taxonomy" id="1034304"/>
    <lineage>
        <taxon>Eukaryota</taxon>
        <taxon>Fungi</taxon>
        <taxon>Dikarya</taxon>
        <taxon>Ascomycota</taxon>
        <taxon>Pezizomycotina</taxon>
        <taxon>Eurotiomycetes</taxon>
        <taxon>Eurotiomycetidae</taxon>
        <taxon>Eurotiales</taxon>
        <taxon>Aspergillaceae</taxon>
        <taxon>Aspergillus</taxon>
        <taxon>Aspergillus subgen. Circumdati</taxon>
    </lineage>
</organism>
<reference evidence="3" key="1">
    <citation type="submission" date="2019-04" db="EMBL/GenBank/DDBJ databases">
        <title>Friends and foes A comparative genomics studyof 23 Aspergillus species from section Flavi.</title>
        <authorList>
            <consortium name="DOE Joint Genome Institute"/>
            <person name="Kjaerbolling I."/>
            <person name="Vesth T."/>
            <person name="Frisvad J.C."/>
            <person name="Nybo J.L."/>
            <person name="Theobald S."/>
            <person name="Kildgaard S."/>
            <person name="Isbrandt T."/>
            <person name="Kuo A."/>
            <person name="Sato A."/>
            <person name="Lyhne E.K."/>
            <person name="Kogle M.E."/>
            <person name="Wiebenga A."/>
            <person name="Kun R.S."/>
            <person name="Lubbers R.J."/>
            <person name="Makela M.R."/>
            <person name="Barry K."/>
            <person name="Chovatia M."/>
            <person name="Clum A."/>
            <person name="Daum C."/>
            <person name="Haridas S."/>
            <person name="He G."/>
            <person name="LaButti K."/>
            <person name="Lipzen A."/>
            <person name="Mondo S."/>
            <person name="Riley R."/>
            <person name="Salamov A."/>
            <person name="Simmons B.A."/>
            <person name="Magnuson J.K."/>
            <person name="Henrissat B."/>
            <person name="Mortensen U.H."/>
            <person name="Larsen T.O."/>
            <person name="Devries R.P."/>
            <person name="Grigoriev I.V."/>
            <person name="Machida M."/>
            <person name="Baker S.E."/>
            <person name="Andersen M.R."/>
        </authorList>
    </citation>
    <scope>NUCLEOTIDE SEQUENCE [LARGE SCALE GENOMIC DNA]</scope>
    <source>
        <strain evidence="3">CBS 130015</strain>
    </source>
</reference>